<dbReference type="AlphaFoldDB" id="A0A1Q8R0S7"/>
<dbReference type="SFLD" id="SFLDS00029">
    <property type="entry name" value="Radical_SAM"/>
    <property type="match status" value="1"/>
</dbReference>
<keyword evidence="2" id="KW-0479">Metal-binding</keyword>
<dbReference type="STRING" id="1888891.DSOL_0924"/>
<keyword evidence="7" id="KW-1185">Reference proteome</keyword>
<evidence type="ECO:0000313" key="7">
    <source>
        <dbReference type="Proteomes" id="UP000186102"/>
    </source>
</evidence>
<gene>
    <name evidence="6" type="ORF">DSOL_0924</name>
</gene>
<accession>A0A1Q8R0S7</accession>
<evidence type="ECO:0000256" key="2">
    <source>
        <dbReference type="ARBA" id="ARBA00022723"/>
    </source>
</evidence>
<organism evidence="6 7">
    <name type="scientific">Desulfosporosinus metallidurans</name>
    <dbReference type="NCBI Taxonomy" id="1888891"/>
    <lineage>
        <taxon>Bacteria</taxon>
        <taxon>Bacillati</taxon>
        <taxon>Bacillota</taxon>
        <taxon>Clostridia</taxon>
        <taxon>Eubacteriales</taxon>
        <taxon>Desulfitobacteriaceae</taxon>
        <taxon>Desulfosporosinus</taxon>
    </lineage>
</organism>
<evidence type="ECO:0000256" key="3">
    <source>
        <dbReference type="ARBA" id="ARBA00023004"/>
    </source>
</evidence>
<evidence type="ECO:0000259" key="5">
    <source>
        <dbReference type="PROSITE" id="PS51918"/>
    </source>
</evidence>
<dbReference type="SUPFAM" id="SSF102114">
    <property type="entry name" value="Radical SAM enzymes"/>
    <property type="match status" value="1"/>
</dbReference>
<protein>
    <submittedName>
        <fullName evidence="6">Radical SAM domain protein</fullName>
    </submittedName>
</protein>
<dbReference type="Gene3D" id="3.20.20.70">
    <property type="entry name" value="Aldolase class I"/>
    <property type="match status" value="1"/>
</dbReference>
<comment type="caution">
    <text evidence="6">The sequence shown here is derived from an EMBL/GenBank/DDBJ whole genome shotgun (WGS) entry which is preliminary data.</text>
</comment>
<dbReference type="PROSITE" id="PS51918">
    <property type="entry name" value="RADICAL_SAM"/>
    <property type="match status" value="1"/>
</dbReference>
<proteinExistence type="predicted"/>
<dbReference type="GO" id="GO:0051536">
    <property type="term" value="F:iron-sulfur cluster binding"/>
    <property type="evidence" value="ECO:0007669"/>
    <property type="project" value="UniProtKB-KW"/>
</dbReference>
<keyword evidence="3" id="KW-0408">Iron</keyword>
<evidence type="ECO:0000256" key="1">
    <source>
        <dbReference type="ARBA" id="ARBA00022691"/>
    </source>
</evidence>
<dbReference type="InterPro" id="IPR007197">
    <property type="entry name" value="rSAM"/>
</dbReference>
<evidence type="ECO:0000256" key="4">
    <source>
        <dbReference type="ARBA" id="ARBA00023014"/>
    </source>
</evidence>
<dbReference type="EMBL" id="MLBF01000004">
    <property type="protein sequence ID" value="OLN33197.1"/>
    <property type="molecule type" value="Genomic_DNA"/>
</dbReference>
<dbReference type="InterPro" id="IPR058240">
    <property type="entry name" value="rSAM_sf"/>
</dbReference>
<feature type="domain" description="Radical SAM core" evidence="5">
    <location>
        <begin position="8"/>
        <end position="220"/>
    </location>
</feature>
<reference evidence="6 7" key="1">
    <citation type="submission" date="2016-09" db="EMBL/GenBank/DDBJ databases">
        <title>Complete genome of Desulfosporosinus sp. OL.</title>
        <authorList>
            <person name="Mardanov A."/>
            <person name="Beletsky A."/>
            <person name="Panova A."/>
            <person name="Karnachuk O."/>
            <person name="Ravin N."/>
        </authorList>
    </citation>
    <scope>NUCLEOTIDE SEQUENCE [LARGE SCALE GENOMIC DNA]</scope>
    <source>
        <strain evidence="6 7">OL</strain>
    </source>
</reference>
<dbReference type="GO" id="GO:0046872">
    <property type="term" value="F:metal ion binding"/>
    <property type="evidence" value="ECO:0007669"/>
    <property type="project" value="UniProtKB-KW"/>
</dbReference>
<name>A0A1Q8R0S7_9FIRM</name>
<dbReference type="GO" id="GO:0003824">
    <property type="term" value="F:catalytic activity"/>
    <property type="evidence" value="ECO:0007669"/>
    <property type="project" value="InterPro"/>
</dbReference>
<dbReference type="Proteomes" id="UP000186102">
    <property type="component" value="Unassembled WGS sequence"/>
</dbReference>
<dbReference type="InterPro" id="IPR013785">
    <property type="entry name" value="Aldolase_TIM"/>
</dbReference>
<keyword evidence="4" id="KW-0411">Iron-sulfur</keyword>
<evidence type="ECO:0000313" key="6">
    <source>
        <dbReference type="EMBL" id="OLN33197.1"/>
    </source>
</evidence>
<sequence>MSTEAAQGLAEVHAQVGINAGPCPRNCAFCSFASCHGIFKTATVLGLEEIIERCDQFQQAGANAIYLMTTANFSFVEFLEIGREVRAALGPEAVLLANTGDFGREGAEALRQAGFQGIYHAVRLREGKVTLIKPETRLRTIRAAQEAGLSIATCVEPVGGEHSVEELTEMTLLTRDMAPIFSGAARRIPIPGTILAREGIVTEAEMALILAVVRLGIGYDVPLNCTHEPNGMGVLAGASILWAEEGSNPRDVQKQTNRGYSVEGCQTILREAHWKVAEGPSPAVLGKR</sequence>
<dbReference type="Pfam" id="PF04055">
    <property type="entry name" value="Radical_SAM"/>
    <property type="match status" value="1"/>
</dbReference>
<keyword evidence="1" id="KW-0949">S-adenosyl-L-methionine</keyword>
<dbReference type="CDD" id="cd01335">
    <property type="entry name" value="Radical_SAM"/>
    <property type="match status" value="1"/>
</dbReference>